<evidence type="ECO:0000313" key="5">
    <source>
        <dbReference type="Proteomes" id="UP001489004"/>
    </source>
</evidence>
<dbReference type="EMBL" id="JALJOR010000014">
    <property type="protein sequence ID" value="KAK9806269.1"/>
    <property type="molecule type" value="Genomic_DNA"/>
</dbReference>
<dbReference type="Proteomes" id="UP001489004">
    <property type="component" value="Unassembled WGS sequence"/>
</dbReference>
<dbReference type="InterPro" id="IPR000246">
    <property type="entry name" value="Peptidase_T2"/>
</dbReference>
<dbReference type="InterPro" id="IPR029055">
    <property type="entry name" value="Ntn_hydrolases_N"/>
</dbReference>
<dbReference type="Gene3D" id="3.60.20.30">
    <property type="entry name" value="(Glycosyl)asparaginase"/>
    <property type="match status" value="1"/>
</dbReference>
<dbReference type="GO" id="GO:0004298">
    <property type="term" value="F:threonine-type endopeptidase activity"/>
    <property type="evidence" value="ECO:0007669"/>
    <property type="project" value="InterPro"/>
</dbReference>
<dbReference type="PANTHER" id="PTHR10188:SF8">
    <property type="entry name" value="THREONINE ASPARTASE 1"/>
    <property type="match status" value="1"/>
</dbReference>
<comment type="subunit">
    <text evidence="1">Heterotetramer of two alpha and two beta chains arranged as a dimer of alpha/beta heterodimers.</text>
</comment>
<evidence type="ECO:0000256" key="2">
    <source>
        <dbReference type="PIRSR" id="PIRSR600246-1"/>
    </source>
</evidence>
<dbReference type="CDD" id="cd04514">
    <property type="entry name" value="Taspase1_like"/>
    <property type="match status" value="1"/>
</dbReference>
<dbReference type="InterPro" id="IPR037464">
    <property type="entry name" value="Taspase1"/>
</dbReference>
<evidence type="ECO:0000256" key="3">
    <source>
        <dbReference type="PIRSR" id="PIRSR600246-3"/>
    </source>
</evidence>
<organism evidence="4 5">
    <name type="scientific">[Myrmecia] bisecta</name>
    <dbReference type="NCBI Taxonomy" id="41462"/>
    <lineage>
        <taxon>Eukaryota</taxon>
        <taxon>Viridiplantae</taxon>
        <taxon>Chlorophyta</taxon>
        <taxon>core chlorophytes</taxon>
        <taxon>Trebouxiophyceae</taxon>
        <taxon>Trebouxiales</taxon>
        <taxon>Trebouxiaceae</taxon>
        <taxon>Myrmecia</taxon>
    </lineage>
</organism>
<dbReference type="SUPFAM" id="SSF56235">
    <property type="entry name" value="N-terminal nucleophile aminohydrolases (Ntn hydrolases)"/>
    <property type="match status" value="1"/>
</dbReference>
<comment type="caution">
    <text evidence="4">The sequence shown here is derived from an EMBL/GenBank/DDBJ whole genome shotgun (WGS) entry which is preliminary data.</text>
</comment>
<evidence type="ECO:0000256" key="1">
    <source>
        <dbReference type="ARBA" id="ARBA00011601"/>
    </source>
</evidence>
<sequence length="417" mass="43699">MVEGLPFFVAVHVGAGFHARKLDPAYKAAMKQACQRAAELLKAGADCMDAVAAAIKVLEDCAETNAGLGSNLTEGGSVEGDASIMHGDGRFGAVGAVPGVRNPIVVASSIAEESQQALPLGRVRPIFLAGDKARQWARQRGLEAAPSAEDAGQWNAWQEDALQHDARLLNDTVGCICVDAVGRVASGVSSGGIAMKTDGRIGEAAIRGNPVLVIEDWHEDRAAFCGEHWALPGVCAAGQRESAKEAEAAAAAAKAYVRRCLEQSGATPTVHEDVWGFTLASYDAVRHDLVCGNPGKHVRPLKEAVSVPPLLAACLGCAAQPHAIARTVTLVKEGDLVEASHVQFFESAQLQLAHTSLLAIAAEVSEAAVCRQPPWFGAPTPAKGGPVSQLTQWQSRTSAPEWSSSLHSLTVHDQLVM</sequence>
<feature type="site" description="Cleavage; by autolysis" evidence="3">
    <location>
        <begin position="171"/>
        <end position="172"/>
    </location>
</feature>
<dbReference type="AlphaFoldDB" id="A0AAW1PDD8"/>
<dbReference type="GO" id="GO:0005737">
    <property type="term" value="C:cytoplasm"/>
    <property type="evidence" value="ECO:0007669"/>
    <property type="project" value="TreeGrafter"/>
</dbReference>
<name>A0AAW1PDD8_9CHLO</name>
<keyword evidence="5" id="KW-1185">Reference proteome</keyword>
<dbReference type="GO" id="GO:0051604">
    <property type="term" value="P:protein maturation"/>
    <property type="evidence" value="ECO:0007669"/>
    <property type="project" value="TreeGrafter"/>
</dbReference>
<protein>
    <recommendedName>
        <fullName evidence="6">Threonine aspartase</fullName>
    </recommendedName>
</protein>
<proteinExistence type="predicted"/>
<feature type="active site" description="Nucleophile" evidence="2">
    <location>
        <position position="172"/>
    </location>
</feature>
<gene>
    <name evidence="4" type="ORF">WJX72_007956</name>
</gene>
<evidence type="ECO:0008006" key="6">
    <source>
        <dbReference type="Google" id="ProtNLM"/>
    </source>
</evidence>
<evidence type="ECO:0000313" key="4">
    <source>
        <dbReference type="EMBL" id="KAK9806269.1"/>
    </source>
</evidence>
<dbReference type="PANTHER" id="PTHR10188">
    <property type="entry name" value="L-ASPARAGINASE"/>
    <property type="match status" value="1"/>
</dbReference>
<reference evidence="4 5" key="1">
    <citation type="journal article" date="2024" name="Nat. Commun.">
        <title>Phylogenomics reveals the evolutionary origins of lichenization in chlorophyte algae.</title>
        <authorList>
            <person name="Puginier C."/>
            <person name="Libourel C."/>
            <person name="Otte J."/>
            <person name="Skaloud P."/>
            <person name="Haon M."/>
            <person name="Grisel S."/>
            <person name="Petersen M."/>
            <person name="Berrin J.G."/>
            <person name="Delaux P.M."/>
            <person name="Dal Grande F."/>
            <person name="Keller J."/>
        </authorList>
    </citation>
    <scope>NUCLEOTIDE SEQUENCE [LARGE SCALE GENOMIC DNA]</scope>
    <source>
        <strain evidence="4 5">SAG 2043</strain>
    </source>
</reference>
<accession>A0AAW1PDD8</accession>
<dbReference type="Pfam" id="PF01112">
    <property type="entry name" value="Asparaginase_2"/>
    <property type="match status" value="1"/>
</dbReference>